<reference evidence="4" key="2">
    <citation type="submission" date="2020-06" db="EMBL/GenBank/DDBJ databases">
        <authorList>
            <person name="Studholme D.J."/>
        </authorList>
    </citation>
    <scope>NUCLEOTIDE SEQUENCE</scope>
    <source>
        <strain evidence="4">NZFS 2646</strain>
    </source>
</reference>
<dbReference type="PANTHER" id="PTHR24361:SF678">
    <property type="entry name" value="SPORULATION-SPECIFIC PROTEIN 1"/>
    <property type="match status" value="1"/>
</dbReference>
<evidence type="ECO:0000256" key="2">
    <source>
        <dbReference type="SAM" id="Phobius"/>
    </source>
</evidence>
<feature type="compositionally biased region" description="Low complexity" evidence="1">
    <location>
        <begin position="397"/>
        <end position="430"/>
    </location>
</feature>
<feature type="compositionally biased region" description="Low complexity" evidence="1">
    <location>
        <begin position="792"/>
        <end position="806"/>
    </location>
</feature>
<accession>A0A8T0LWV6</accession>
<dbReference type="InterPro" id="IPR000719">
    <property type="entry name" value="Prot_kinase_dom"/>
</dbReference>
<feature type="compositionally biased region" description="Polar residues" evidence="1">
    <location>
        <begin position="727"/>
        <end position="736"/>
    </location>
</feature>
<feature type="compositionally biased region" description="Basic and acidic residues" evidence="1">
    <location>
        <begin position="772"/>
        <end position="791"/>
    </location>
</feature>
<dbReference type="InterPro" id="IPR053235">
    <property type="entry name" value="Ser_Thr_kinase"/>
</dbReference>
<feature type="compositionally biased region" description="Polar residues" evidence="1">
    <location>
        <begin position="503"/>
        <end position="519"/>
    </location>
</feature>
<dbReference type="InterPro" id="IPR011009">
    <property type="entry name" value="Kinase-like_dom_sf"/>
</dbReference>
<sequence length="814" mass="87494">MSTESASSHRRCEAWQKLRQSALGLQYLHQHSIVHGDLKCDNILVAADGTAKLTDFGLSTIRSFVDSKHETTTTATSSVVGAQRWKAPECLDGAPASFESDVYSFGMCVLQAVSGEFPWGPRMPDVAVRFHVKRGILPPRPKGFEDDAQWDFVKQMCCFDPQQRLKLPVVVQRLTRFADLEARRHRGGANVHMPELLFGGAAGRANPDTDDEEKDPDANDEKGPISHYGDPNSGRNSRAYRNSRTNDEDAKDHNENTTGDNENSEGSSKEGTTESESGLTKGNSDSSSKEKADSKSTAASGSSATTTKKKKKKTVFTKSPYLEQTTPVPNGIPTADDQSSEMDSDKNGSASSSKATSKTKTKSRTKKPKTKSASASDSASASGPSSNSKRSKLTKQSSPGATDTTDTTQGSSTTTPSSASGTDSASSTPSGEANSVMTDSATSSKVGLSSTVTLVLIMGGVVALVLIGAVIVYIKTAEQDDDEEELESAVQTRRYDGNKPMPGQSSTLAANYHHNNNMSPVEYSDDQDYYSNNHPHDQYDQEPYHYGHHHSGQSHGGDSVNYNDPNLDVLTPRSQIAVARSHSQMSSVPSMADSGHTNGSSQYSDYSDQSSFYTSSAYSADPSLEASRVMNQYPGMRKVNGENDVIGSDNESEFEGDSITDMSQATNVWKTAGRNGAVAMTDSITKSKADSGFDDSGFGPADSGFDDSSFGPADSGFDDSGFGPVESRSTAASGQKSKFMESEYTEYRMSTDYESSYAGGGQSFQSSTFSGYDDRDPGESGYDRGRGRNDSDASSYYQNNNQSNKNRFTDASYY</sequence>
<feature type="compositionally biased region" description="Polar residues" evidence="1">
    <location>
        <begin position="431"/>
        <end position="445"/>
    </location>
</feature>
<keyword evidence="2" id="KW-0812">Transmembrane</keyword>
<feature type="region of interest" description="Disordered" evidence="1">
    <location>
        <begin position="695"/>
        <end position="740"/>
    </location>
</feature>
<feature type="compositionally biased region" description="Polar residues" evidence="1">
    <location>
        <begin position="233"/>
        <end position="243"/>
    </location>
</feature>
<feature type="region of interest" description="Disordered" evidence="1">
    <location>
        <begin position="191"/>
        <end position="445"/>
    </location>
</feature>
<evidence type="ECO:0000313" key="4">
    <source>
        <dbReference type="EMBL" id="KAG2523405.1"/>
    </source>
</evidence>
<gene>
    <name evidence="4" type="ORF">JM16_005341</name>
</gene>
<evidence type="ECO:0000259" key="3">
    <source>
        <dbReference type="PROSITE" id="PS50011"/>
    </source>
</evidence>
<feature type="compositionally biased region" description="Low complexity" evidence="1">
    <location>
        <begin position="347"/>
        <end position="356"/>
    </location>
</feature>
<dbReference type="GO" id="GO:0004672">
    <property type="term" value="F:protein kinase activity"/>
    <property type="evidence" value="ECO:0007669"/>
    <property type="project" value="InterPro"/>
</dbReference>
<dbReference type="PROSITE" id="PS50011">
    <property type="entry name" value="PROTEIN_KINASE_DOM"/>
    <property type="match status" value="1"/>
</dbReference>
<dbReference type="InterPro" id="IPR008271">
    <property type="entry name" value="Ser/Thr_kinase_AS"/>
</dbReference>
<dbReference type="GO" id="GO:0005737">
    <property type="term" value="C:cytoplasm"/>
    <property type="evidence" value="ECO:0007669"/>
    <property type="project" value="TreeGrafter"/>
</dbReference>
<comment type="caution">
    <text evidence="4">The sequence shown here is derived from an EMBL/GenBank/DDBJ whole genome shotgun (WGS) entry which is preliminary data.</text>
</comment>
<dbReference type="GO" id="GO:0005524">
    <property type="term" value="F:ATP binding"/>
    <property type="evidence" value="ECO:0007669"/>
    <property type="project" value="InterPro"/>
</dbReference>
<name>A0A8T0LWV6_9STRA</name>
<dbReference type="Proteomes" id="UP000785171">
    <property type="component" value="Unassembled WGS sequence"/>
</dbReference>
<dbReference type="SUPFAM" id="SSF56112">
    <property type="entry name" value="Protein kinase-like (PK-like)"/>
    <property type="match status" value="1"/>
</dbReference>
<protein>
    <recommendedName>
        <fullName evidence="3">Protein kinase domain-containing protein</fullName>
    </recommendedName>
</protein>
<feature type="compositionally biased region" description="Basic residues" evidence="1">
    <location>
        <begin position="357"/>
        <end position="370"/>
    </location>
</feature>
<feature type="compositionally biased region" description="Polar residues" evidence="1">
    <location>
        <begin position="581"/>
        <end position="599"/>
    </location>
</feature>
<feature type="compositionally biased region" description="Basic and acidic residues" evidence="1">
    <location>
        <begin position="534"/>
        <end position="545"/>
    </location>
</feature>
<evidence type="ECO:0000313" key="5">
    <source>
        <dbReference type="Proteomes" id="UP000785171"/>
    </source>
</evidence>
<dbReference type="PANTHER" id="PTHR24361">
    <property type="entry name" value="MITOGEN-ACTIVATED KINASE KINASE KINASE"/>
    <property type="match status" value="1"/>
</dbReference>
<feature type="transmembrane region" description="Helical" evidence="2">
    <location>
        <begin position="452"/>
        <end position="474"/>
    </location>
</feature>
<dbReference type="Gene3D" id="1.10.510.10">
    <property type="entry name" value="Transferase(Phosphotransferase) domain 1"/>
    <property type="match status" value="1"/>
</dbReference>
<feature type="compositionally biased region" description="Low complexity" evidence="1">
    <location>
        <begin position="371"/>
        <end position="388"/>
    </location>
</feature>
<proteinExistence type="predicted"/>
<feature type="compositionally biased region" description="Basic and acidic residues" evidence="1">
    <location>
        <begin position="244"/>
        <end position="255"/>
    </location>
</feature>
<feature type="compositionally biased region" description="Low complexity" evidence="1">
    <location>
        <begin position="295"/>
        <end position="306"/>
    </location>
</feature>
<dbReference type="EMBL" id="JPWV03000140">
    <property type="protein sequence ID" value="KAG2523405.1"/>
    <property type="molecule type" value="Genomic_DNA"/>
</dbReference>
<feature type="compositionally biased region" description="Low complexity" evidence="1">
    <location>
        <begin position="273"/>
        <end position="286"/>
    </location>
</feature>
<keyword evidence="2" id="KW-1133">Transmembrane helix</keyword>
<reference evidence="4" key="1">
    <citation type="journal article" date="2015" name="Genom Data">
        <title>Genome sequences of six Phytophthora species associated with forests in New Zealand.</title>
        <authorList>
            <person name="Studholme D.J."/>
            <person name="McDougal R.L."/>
            <person name="Sambles C."/>
            <person name="Hansen E."/>
            <person name="Hardy G."/>
            <person name="Grant M."/>
            <person name="Ganley R.J."/>
            <person name="Williams N.M."/>
        </authorList>
    </citation>
    <scope>NUCLEOTIDE SEQUENCE</scope>
    <source>
        <strain evidence="4">NZFS 2646</strain>
    </source>
</reference>
<organism evidence="4 5">
    <name type="scientific">Phytophthora kernoviae</name>
    <dbReference type="NCBI Taxonomy" id="325452"/>
    <lineage>
        <taxon>Eukaryota</taxon>
        <taxon>Sar</taxon>
        <taxon>Stramenopiles</taxon>
        <taxon>Oomycota</taxon>
        <taxon>Peronosporomycetes</taxon>
        <taxon>Peronosporales</taxon>
        <taxon>Peronosporaceae</taxon>
        <taxon>Phytophthora</taxon>
    </lineage>
</organism>
<keyword evidence="2" id="KW-0472">Membrane</keyword>
<feature type="region of interest" description="Disordered" evidence="1">
    <location>
        <begin position="638"/>
        <end position="661"/>
    </location>
</feature>
<dbReference type="PROSITE" id="PS00108">
    <property type="entry name" value="PROTEIN_KINASE_ST"/>
    <property type="match status" value="1"/>
</dbReference>
<feature type="region of interest" description="Disordered" evidence="1">
    <location>
        <begin position="479"/>
        <end position="608"/>
    </location>
</feature>
<feature type="domain" description="Protein kinase" evidence="3">
    <location>
        <begin position="1"/>
        <end position="177"/>
    </location>
</feature>
<dbReference type="SMART" id="SM00220">
    <property type="entry name" value="S_TKc"/>
    <property type="match status" value="1"/>
</dbReference>
<feature type="region of interest" description="Disordered" evidence="1">
    <location>
        <begin position="755"/>
        <end position="814"/>
    </location>
</feature>
<evidence type="ECO:0000256" key="1">
    <source>
        <dbReference type="SAM" id="MobiDB-lite"/>
    </source>
</evidence>
<dbReference type="Pfam" id="PF00069">
    <property type="entry name" value="Pkinase"/>
    <property type="match status" value="1"/>
</dbReference>
<dbReference type="AlphaFoldDB" id="A0A8T0LWV6"/>